<dbReference type="RefSeq" id="WP_080023448.1">
    <property type="nucleotide sequence ID" value="NZ_LTAY01000059.1"/>
</dbReference>
<dbReference type="GO" id="GO:0000287">
    <property type="term" value="F:magnesium ion binding"/>
    <property type="evidence" value="ECO:0007669"/>
    <property type="project" value="TreeGrafter"/>
</dbReference>
<gene>
    <name evidence="2" type="primary">ywpJ_2</name>
    <name evidence="2" type="ORF">CLTHE_21900</name>
</gene>
<reference evidence="2 3" key="1">
    <citation type="submission" date="2016-02" db="EMBL/GenBank/DDBJ databases">
        <title>Genome sequence of Clostridium thermobutyricum DSM 4928.</title>
        <authorList>
            <person name="Poehlein A."/>
            <person name="Daniel R."/>
        </authorList>
    </citation>
    <scope>NUCLEOTIDE SEQUENCE [LARGE SCALE GENOMIC DNA]</scope>
    <source>
        <strain evidence="2 3">DSM 4928</strain>
    </source>
</reference>
<dbReference type="Gene3D" id="3.40.50.1000">
    <property type="entry name" value="HAD superfamily/HAD-like"/>
    <property type="match status" value="1"/>
</dbReference>
<feature type="coiled-coil region" evidence="1">
    <location>
        <begin position="233"/>
        <end position="260"/>
    </location>
</feature>
<keyword evidence="1" id="KW-0175">Coiled coil</keyword>
<dbReference type="PANTHER" id="PTHR10000:SF8">
    <property type="entry name" value="HAD SUPERFAMILY HYDROLASE-LIKE, TYPE 3"/>
    <property type="match status" value="1"/>
</dbReference>
<proteinExistence type="predicted"/>
<dbReference type="PANTHER" id="PTHR10000">
    <property type="entry name" value="PHOSPHOSERINE PHOSPHATASE"/>
    <property type="match status" value="1"/>
</dbReference>
<comment type="caution">
    <text evidence="2">The sequence shown here is derived from an EMBL/GenBank/DDBJ whole genome shotgun (WGS) entry which is preliminary data.</text>
</comment>
<dbReference type="Proteomes" id="UP000191448">
    <property type="component" value="Unassembled WGS sequence"/>
</dbReference>
<sequence length="273" mass="31292">MNLYISDLDGTLLNSDAQLSQYTINNINMLLKNTDMNFSIATARTPATVVPLLKDLNLKLPVIVMNGAATYSLKESKYIHYNSIESDSVQIIKNILDKSNISHFTYTLKENHIYVYFDKELSSNQIKFMNERKGSKLKSFIKEPLPIDSNVLYFFVMDKKSKVLSLYEEVKKIKNISAYAYEDIYDRGDCFILEIFSHKSSKANSIKRLMKENSFTNLTVFGDNLNDIPMFELAENKIAVKNAVQKLKELSTKVINSNNDNGVAKFLLNEFRL</sequence>
<dbReference type="Gene3D" id="3.30.1240.10">
    <property type="match status" value="1"/>
</dbReference>
<dbReference type="GO" id="GO:0016791">
    <property type="term" value="F:phosphatase activity"/>
    <property type="evidence" value="ECO:0007669"/>
    <property type="project" value="TreeGrafter"/>
</dbReference>
<protein>
    <submittedName>
        <fullName evidence="2">Putative phosphatase YwpJ</fullName>
        <ecNumber evidence="2">3.1.3.-</ecNumber>
    </submittedName>
</protein>
<name>A0A1V4SUR1_9CLOT</name>
<dbReference type="InterPro" id="IPR006379">
    <property type="entry name" value="HAD-SF_hydro_IIB"/>
</dbReference>
<keyword evidence="2" id="KW-0378">Hydrolase</keyword>
<dbReference type="SUPFAM" id="SSF56784">
    <property type="entry name" value="HAD-like"/>
    <property type="match status" value="1"/>
</dbReference>
<evidence type="ECO:0000313" key="2">
    <source>
        <dbReference type="EMBL" id="OPX46957.1"/>
    </source>
</evidence>
<evidence type="ECO:0000313" key="3">
    <source>
        <dbReference type="Proteomes" id="UP000191448"/>
    </source>
</evidence>
<dbReference type="InterPro" id="IPR000150">
    <property type="entry name" value="Cof"/>
</dbReference>
<dbReference type="EC" id="3.1.3.-" evidence="2"/>
<dbReference type="InterPro" id="IPR023214">
    <property type="entry name" value="HAD_sf"/>
</dbReference>
<dbReference type="NCBIfam" id="TIGR01484">
    <property type="entry name" value="HAD-SF-IIB"/>
    <property type="match status" value="1"/>
</dbReference>
<evidence type="ECO:0000256" key="1">
    <source>
        <dbReference type="SAM" id="Coils"/>
    </source>
</evidence>
<accession>A0A1V4SUR1</accession>
<dbReference type="OrthoDB" id="9810101at2"/>
<dbReference type="EMBL" id="LTAY01000059">
    <property type="protein sequence ID" value="OPX46957.1"/>
    <property type="molecule type" value="Genomic_DNA"/>
</dbReference>
<dbReference type="InterPro" id="IPR036412">
    <property type="entry name" value="HAD-like_sf"/>
</dbReference>
<dbReference type="GO" id="GO:0005829">
    <property type="term" value="C:cytosol"/>
    <property type="evidence" value="ECO:0007669"/>
    <property type="project" value="TreeGrafter"/>
</dbReference>
<dbReference type="AlphaFoldDB" id="A0A1V4SUR1"/>
<organism evidence="2 3">
    <name type="scientific">Clostridium thermobutyricum DSM 4928</name>
    <dbReference type="NCBI Taxonomy" id="1121339"/>
    <lineage>
        <taxon>Bacteria</taxon>
        <taxon>Bacillati</taxon>
        <taxon>Bacillota</taxon>
        <taxon>Clostridia</taxon>
        <taxon>Eubacteriales</taxon>
        <taxon>Clostridiaceae</taxon>
        <taxon>Clostridium</taxon>
    </lineage>
</organism>
<dbReference type="Pfam" id="PF08282">
    <property type="entry name" value="Hydrolase_3"/>
    <property type="match status" value="1"/>
</dbReference>
<dbReference type="NCBIfam" id="TIGR00099">
    <property type="entry name" value="Cof-subfamily"/>
    <property type="match status" value="1"/>
</dbReference>